<organism evidence="7 8">
    <name type="scientific">Saccharopolyspora ipomoeae</name>
    <dbReference type="NCBI Taxonomy" id="3042027"/>
    <lineage>
        <taxon>Bacteria</taxon>
        <taxon>Bacillati</taxon>
        <taxon>Actinomycetota</taxon>
        <taxon>Actinomycetes</taxon>
        <taxon>Pseudonocardiales</taxon>
        <taxon>Pseudonocardiaceae</taxon>
        <taxon>Saccharopolyspora</taxon>
    </lineage>
</organism>
<evidence type="ECO:0000256" key="3">
    <source>
        <dbReference type="ARBA" id="ARBA00022723"/>
    </source>
</evidence>
<evidence type="ECO:0000313" key="8">
    <source>
        <dbReference type="Proteomes" id="UP001237595"/>
    </source>
</evidence>
<dbReference type="CDD" id="cd07729">
    <property type="entry name" value="AHL_lactonase_MBL-fold"/>
    <property type="match status" value="1"/>
</dbReference>
<comment type="cofactor">
    <cofactor evidence="1">
        <name>Zn(2+)</name>
        <dbReference type="ChEBI" id="CHEBI:29105"/>
    </cofactor>
</comment>
<evidence type="ECO:0000256" key="2">
    <source>
        <dbReference type="ARBA" id="ARBA00007749"/>
    </source>
</evidence>
<evidence type="ECO:0000259" key="6">
    <source>
        <dbReference type="SMART" id="SM00849"/>
    </source>
</evidence>
<accession>A0ABT6PSD7</accession>
<dbReference type="InterPro" id="IPR036866">
    <property type="entry name" value="RibonucZ/Hydroxyglut_hydro"/>
</dbReference>
<dbReference type="SUPFAM" id="SSF56281">
    <property type="entry name" value="Metallo-hydrolase/oxidoreductase"/>
    <property type="match status" value="1"/>
</dbReference>
<gene>
    <name evidence="7" type="ORF">QFW96_18160</name>
</gene>
<proteinExistence type="inferred from homology"/>
<keyword evidence="3" id="KW-0479">Metal-binding</keyword>
<dbReference type="PANTHER" id="PTHR42978">
    <property type="entry name" value="QUORUM-QUENCHING LACTONASE YTNP-RELATED-RELATED"/>
    <property type="match status" value="1"/>
</dbReference>
<dbReference type="Gene3D" id="3.60.15.10">
    <property type="entry name" value="Ribonuclease Z/Hydroxyacylglutathione hydrolase-like"/>
    <property type="match status" value="1"/>
</dbReference>
<dbReference type="RefSeq" id="WP_281456877.1">
    <property type="nucleotide sequence ID" value="NZ_JASAOF010000011.1"/>
</dbReference>
<evidence type="ECO:0000313" key="7">
    <source>
        <dbReference type="EMBL" id="MDI2030563.1"/>
    </source>
</evidence>
<dbReference type="Proteomes" id="UP001237595">
    <property type="component" value="Unassembled WGS sequence"/>
</dbReference>
<evidence type="ECO:0000256" key="5">
    <source>
        <dbReference type="ARBA" id="ARBA00022833"/>
    </source>
</evidence>
<protein>
    <submittedName>
        <fullName evidence="7">N-acyl homoserine lactonase family protein</fullName>
    </submittedName>
</protein>
<reference evidence="7 8" key="1">
    <citation type="submission" date="2023-04" db="EMBL/GenBank/DDBJ databases">
        <title>Draft genome sequence of Saccharopolyspora sp. TS4A08 isolated from sweet potato rhizospheric soil.</title>
        <authorList>
            <person name="Suksaard P."/>
            <person name="Duangmal K."/>
        </authorList>
    </citation>
    <scope>NUCLEOTIDE SEQUENCE [LARGE SCALE GENOMIC DNA]</scope>
    <source>
        <strain evidence="7 8">TS4A08</strain>
    </source>
</reference>
<keyword evidence="5" id="KW-0862">Zinc</keyword>
<keyword evidence="8" id="KW-1185">Reference proteome</keyword>
<keyword evidence="4" id="KW-0378">Hydrolase</keyword>
<name>A0ABT6PSD7_9PSEU</name>
<comment type="similarity">
    <text evidence="2">Belongs to the metallo-beta-lactamase superfamily.</text>
</comment>
<comment type="caution">
    <text evidence="7">The sequence shown here is derived from an EMBL/GenBank/DDBJ whole genome shotgun (WGS) entry which is preliminary data.</text>
</comment>
<sequence length="262" mass="28875">MTTHEVYAVKFAQHHRARRVDFYHGAGAEPVDSPVGIDYFVWLIRSPEADIVVDAGFTPEVARKRSRPDYYRSPSAALELLGVEPACVPYVVLTHLHYDHAGDLDPFTSARIVLQDQELRFWTGRHIHRRELLRHIETEDVLRLVRMSHAGRVLFVDGSRELVPGVTVHQLGGHTPGMQVVRVETGSGPIVLAGDATHLQDNIGGDAPASVFTDLPLVYEGFDRMVDLAGGDIERVIPGHEPTLLDRIPPVAGLDGIAGRIA</sequence>
<dbReference type="EMBL" id="JASAOF010000011">
    <property type="protein sequence ID" value="MDI2030563.1"/>
    <property type="molecule type" value="Genomic_DNA"/>
</dbReference>
<dbReference type="PANTHER" id="PTHR42978:SF7">
    <property type="entry name" value="METALLO-HYDROLASE RV2300C-RELATED"/>
    <property type="match status" value="1"/>
</dbReference>
<evidence type="ECO:0000256" key="1">
    <source>
        <dbReference type="ARBA" id="ARBA00001947"/>
    </source>
</evidence>
<dbReference type="SMART" id="SM00849">
    <property type="entry name" value="Lactamase_B"/>
    <property type="match status" value="1"/>
</dbReference>
<evidence type="ECO:0000256" key="4">
    <source>
        <dbReference type="ARBA" id="ARBA00022801"/>
    </source>
</evidence>
<feature type="domain" description="Metallo-beta-lactamase" evidence="6">
    <location>
        <begin position="38"/>
        <end position="240"/>
    </location>
</feature>
<dbReference type="InterPro" id="IPR051013">
    <property type="entry name" value="MBL_superfamily_lactonases"/>
</dbReference>
<dbReference type="Pfam" id="PF00753">
    <property type="entry name" value="Lactamase_B"/>
    <property type="match status" value="1"/>
</dbReference>
<dbReference type="InterPro" id="IPR001279">
    <property type="entry name" value="Metallo-B-lactamas"/>
</dbReference>